<dbReference type="Proteomes" id="UP000662572">
    <property type="component" value="Unassembled WGS sequence"/>
</dbReference>
<feature type="domain" description="NADP-dependent oxidoreductase" evidence="2">
    <location>
        <begin position="16"/>
        <end position="335"/>
    </location>
</feature>
<keyword evidence="4" id="KW-1185">Reference proteome</keyword>
<accession>A0A918PYF3</accession>
<name>A0A918PYF3_9CAUL</name>
<dbReference type="Gene3D" id="3.20.20.100">
    <property type="entry name" value="NADP-dependent oxidoreductase domain"/>
    <property type="match status" value="1"/>
</dbReference>
<comment type="caution">
    <text evidence="3">The sequence shown here is derived from an EMBL/GenBank/DDBJ whole genome shotgun (WGS) entry which is preliminary data.</text>
</comment>
<sequence>MQYSELGRTGLKVSRVCLGTMTWGQQNSEAEGHAQMDYAVSRGINFFDTAEVYAVPPKAETYGATETIIGNWFKATGKRQDIVLASKVTGREDMMKWIRGGPRHTRSHIDSAVEGSLKRLQTDYIDLYQLHWPDRRYPGFGFHSYVDYDADYEAFETILETLDSHIKKGNIRHFGVSNESPWGLMRFIAESDKRGLHRPASIQNCYNLVTRVFEYGLAEVSLREQVGLLAYSPLAQGYLTGKYQGGARPDGARKTLFERLGRYERPGGIEAVDAYVELARTLDWSPEQFALKFVDTRPFVTSTIIGATTMEQLKTDIDAFDLEWTKKLEAQVDKVFKIHRSPAA</sequence>
<reference evidence="3" key="2">
    <citation type="submission" date="2020-09" db="EMBL/GenBank/DDBJ databases">
        <authorList>
            <person name="Sun Q."/>
            <person name="Kim S."/>
        </authorList>
    </citation>
    <scope>NUCLEOTIDE SEQUENCE</scope>
    <source>
        <strain evidence="3">KCTC 32296</strain>
    </source>
</reference>
<dbReference type="RefSeq" id="WP_189485215.1">
    <property type="nucleotide sequence ID" value="NZ_BMZB01000001.1"/>
</dbReference>
<dbReference type="EMBL" id="BMZB01000001">
    <property type="protein sequence ID" value="GGZ26268.1"/>
    <property type="molecule type" value="Genomic_DNA"/>
</dbReference>
<gene>
    <name evidence="3" type="ORF">GCM10011273_09740</name>
</gene>
<reference evidence="3" key="1">
    <citation type="journal article" date="2014" name="Int. J. Syst. Evol. Microbiol.">
        <title>Complete genome sequence of Corynebacterium casei LMG S-19264T (=DSM 44701T), isolated from a smear-ripened cheese.</title>
        <authorList>
            <consortium name="US DOE Joint Genome Institute (JGI-PGF)"/>
            <person name="Walter F."/>
            <person name="Albersmeier A."/>
            <person name="Kalinowski J."/>
            <person name="Ruckert C."/>
        </authorList>
    </citation>
    <scope>NUCLEOTIDE SEQUENCE</scope>
    <source>
        <strain evidence="3">KCTC 32296</strain>
    </source>
</reference>
<dbReference type="InterPro" id="IPR050523">
    <property type="entry name" value="AKR_Detox_Biosynth"/>
</dbReference>
<dbReference type="AlphaFoldDB" id="A0A918PYF3"/>
<evidence type="ECO:0000256" key="1">
    <source>
        <dbReference type="ARBA" id="ARBA00023002"/>
    </source>
</evidence>
<keyword evidence="1" id="KW-0560">Oxidoreductase</keyword>
<evidence type="ECO:0000259" key="2">
    <source>
        <dbReference type="Pfam" id="PF00248"/>
    </source>
</evidence>
<evidence type="ECO:0000313" key="4">
    <source>
        <dbReference type="Proteomes" id="UP000662572"/>
    </source>
</evidence>
<dbReference type="CDD" id="cd19094">
    <property type="entry name" value="AKR_Tas-like"/>
    <property type="match status" value="1"/>
</dbReference>
<dbReference type="InterPro" id="IPR036812">
    <property type="entry name" value="NAD(P)_OxRdtase_dom_sf"/>
</dbReference>
<dbReference type="GO" id="GO:0016491">
    <property type="term" value="F:oxidoreductase activity"/>
    <property type="evidence" value="ECO:0007669"/>
    <property type="project" value="UniProtKB-KW"/>
</dbReference>
<dbReference type="PANTHER" id="PTHR43364">
    <property type="entry name" value="NADH-SPECIFIC METHYLGLYOXAL REDUCTASE-RELATED"/>
    <property type="match status" value="1"/>
</dbReference>
<evidence type="ECO:0000313" key="3">
    <source>
        <dbReference type="EMBL" id="GGZ26268.1"/>
    </source>
</evidence>
<dbReference type="InterPro" id="IPR023210">
    <property type="entry name" value="NADP_OxRdtase_dom"/>
</dbReference>
<organism evidence="3 4">
    <name type="scientific">Asticcacaulis endophyticus</name>
    <dbReference type="NCBI Taxonomy" id="1395890"/>
    <lineage>
        <taxon>Bacteria</taxon>
        <taxon>Pseudomonadati</taxon>
        <taxon>Pseudomonadota</taxon>
        <taxon>Alphaproteobacteria</taxon>
        <taxon>Caulobacterales</taxon>
        <taxon>Caulobacteraceae</taxon>
        <taxon>Asticcacaulis</taxon>
    </lineage>
</organism>
<dbReference type="SUPFAM" id="SSF51430">
    <property type="entry name" value="NAD(P)-linked oxidoreductase"/>
    <property type="match status" value="1"/>
</dbReference>
<dbReference type="Pfam" id="PF00248">
    <property type="entry name" value="Aldo_ket_red"/>
    <property type="match status" value="1"/>
</dbReference>
<proteinExistence type="predicted"/>
<dbReference type="PANTHER" id="PTHR43364:SF4">
    <property type="entry name" value="NAD(P)-LINKED OXIDOREDUCTASE SUPERFAMILY PROTEIN"/>
    <property type="match status" value="1"/>
</dbReference>
<protein>
    <submittedName>
        <fullName evidence="3">NADP-dependent oxidoreductase</fullName>
    </submittedName>
</protein>